<evidence type="ECO:0000313" key="2">
    <source>
        <dbReference type="Proteomes" id="UP000002255"/>
    </source>
</evidence>
<organism evidence="1 2">
    <name type="scientific">Xylanimonas cellulosilytica (strain DSM 15894 / JCM 12276 / CECT 5975 / KCTC 9989 / LMG 20990 / NBRC 107835 / XIL07)</name>
    <dbReference type="NCBI Taxonomy" id="446471"/>
    <lineage>
        <taxon>Bacteria</taxon>
        <taxon>Bacillati</taxon>
        <taxon>Actinomycetota</taxon>
        <taxon>Actinomycetes</taxon>
        <taxon>Micrococcales</taxon>
        <taxon>Promicromonosporaceae</taxon>
        <taxon>Xylanimonas</taxon>
    </lineage>
</organism>
<dbReference type="KEGG" id="xce:Xcel_0515"/>
<evidence type="ECO:0000313" key="1">
    <source>
        <dbReference type="EMBL" id="ACZ29554.1"/>
    </source>
</evidence>
<dbReference type="HOGENOM" id="CLU_3319548_0_0_11"/>
<gene>
    <name evidence="1" type="ordered locus">Xcel_0515</name>
</gene>
<reference evidence="1 2" key="2">
    <citation type="journal article" date="2010" name="Stand. Genomic Sci.">
        <title>Complete genome sequence of Xylanimonas cellulosilytica type strain (XIL07).</title>
        <authorList>
            <person name="Foster B."/>
            <person name="Pukall R."/>
            <person name="Abt B."/>
            <person name="Nolan M."/>
            <person name="Glavina Del Rio T."/>
            <person name="Chen F."/>
            <person name="Lucas S."/>
            <person name="Tice H."/>
            <person name="Pitluck S."/>
            <person name="Cheng J.-F."/>
            <person name="Chertkov O."/>
            <person name="Brettin T."/>
            <person name="Han C."/>
            <person name="Detter J.C."/>
            <person name="Bruce D."/>
            <person name="Goodwin L."/>
            <person name="Ivanova N."/>
            <person name="Mavromatis K."/>
            <person name="Pati A."/>
            <person name="Mikhailova N."/>
            <person name="Chen A."/>
            <person name="Palaniappan K."/>
            <person name="Land M."/>
            <person name="Hauser L."/>
            <person name="Chang Y.-J."/>
            <person name="Jeffries C.D."/>
            <person name="Chain P."/>
            <person name="Rohde M."/>
            <person name="Goeker M."/>
            <person name="Bristow J."/>
            <person name="Eisen J.A."/>
            <person name="Markowitz V."/>
            <person name="Hugenholtz P."/>
            <person name="Kyrpides N.C."/>
            <person name="Klenk H.-P."/>
            <person name="Lapidus A."/>
        </authorList>
    </citation>
    <scope>NUCLEOTIDE SEQUENCE [LARGE SCALE GENOMIC DNA]</scope>
    <source>
        <strain evidence="2">DSM 15894 / CECT 5975 / LMG 20990 / XIL07</strain>
    </source>
</reference>
<keyword evidence="2" id="KW-1185">Reference proteome</keyword>
<proteinExistence type="predicted"/>
<dbReference type="EMBL" id="CP001821">
    <property type="protein sequence ID" value="ACZ29554.1"/>
    <property type="molecule type" value="Genomic_DNA"/>
</dbReference>
<reference evidence="2" key="1">
    <citation type="submission" date="2009-11" db="EMBL/GenBank/DDBJ databases">
        <title>The complete chromosome of Xylanimonas cellulosilytica DSM 15894.</title>
        <authorList>
            <consortium name="US DOE Joint Genome Institute (JGI-PGF)"/>
            <person name="Lucas S."/>
            <person name="Copeland A."/>
            <person name="Lapidus A."/>
            <person name="Glavina del Rio T."/>
            <person name="Dalin E."/>
            <person name="Tice H."/>
            <person name="Bruce D."/>
            <person name="Goodwin L."/>
            <person name="Pitluck S."/>
            <person name="Kyrpides N."/>
            <person name="Mavromatis K."/>
            <person name="Ivanova N."/>
            <person name="Mikhailova N."/>
            <person name="Foster B."/>
            <person name="Clum A."/>
            <person name="Brettin T."/>
            <person name="Detter J.C."/>
            <person name="Han C."/>
            <person name="Larimer F."/>
            <person name="Land M."/>
            <person name="Hauser L."/>
            <person name="Markowitz V."/>
            <person name="Cheng J.F."/>
            <person name="Hugenholtz P."/>
            <person name="Woyke T."/>
            <person name="Wu D."/>
            <person name="Gehrich-Schroeter G."/>
            <person name="Schneider S."/>
            <person name="Pukall S.R."/>
            <person name="Klenk H.P."/>
            <person name="Eisen J.A."/>
        </authorList>
    </citation>
    <scope>NUCLEOTIDE SEQUENCE [LARGE SCALE GENOMIC DNA]</scope>
    <source>
        <strain evidence="2">DSM 15894 / CECT 5975 / LMG 20990 / XIL07</strain>
    </source>
</reference>
<accession>D1BW51</accession>
<sequence length="39" mass="4135">MPATEGAALHECVECGAEYRSSAAAEQCAVWDLETATFD</sequence>
<name>D1BW51_XYLCX</name>
<dbReference type="AlphaFoldDB" id="D1BW51"/>
<dbReference type="Proteomes" id="UP000002255">
    <property type="component" value="Chromosome"/>
</dbReference>
<protein>
    <submittedName>
        <fullName evidence="1">Uncharacterized protein</fullName>
    </submittedName>
</protein>